<keyword evidence="2" id="KW-0966">Cell projection</keyword>
<keyword evidence="3" id="KW-1185">Reference proteome</keyword>
<dbReference type="InterPro" id="IPR006135">
    <property type="entry name" value="T3SS_substrate_exporter"/>
</dbReference>
<dbReference type="Gene3D" id="3.40.1690.10">
    <property type="entry name" value="secretion proteins EscU"/>
    <property type="match status" value="1"/>
</dbReference>
<dbReference type="PANTHER" id="PTHR30531">
    <property type="entry name" value="FLAGELLAR BIOSYNTHETIC PROTEIN FLHB"/>
    <property type="match status" value="1"/>
</dbReference>
<comment type="similarity">
    <text evidence="1">Belongs to the type III secretion exporter family.</text>
</comment>
<proteinExistence type="inferred from homology"/>
<evidence type="ECO:0000313" key="3">
    <source>
        <dbReference type="Proteomes" id="UP001291687"/>
    </source>
</evidence>
<evidence type="ECO:0000256" key="1">
    <source>
        <dbReference type="ARBA" id="ARBA00010690"/>
    </source>
</evidence>
<organism evidence="2 3">
    <name type="scientific">Candidatus Megaera venefica</name>
    <dbReference type="NCBI Taxonomy" id="2055910"/>
    <lineage>
        <taxon>Bacteria</taxon>
        <taxon>Pseudomonadati</taxon>
        <taxon>Pseudomonadota</taxon>
        <taxon>Alphaproteobacteria</taxon>
        <taxon>Rickettsiales</taxon>
        <taxon>Rickettsiaceae</taxon>
        <taxon>Candidatus Megaera</taxon>
    </lineage>
</organism>
<comment type="caution">
    <text evidence="2">The sequence shown here is derived from an EMBL/GenBank/DDBJ whole genome shotgun (WGS) entry which is preliminary data.</text>
</comment>
<gene>
    <name evidence="2" type="ORF">Megvenef_01148</name>
</gene>
<name>A0ABU5NDD8_9RICK</name>
<dbReference type="Pfam" id="PF01312">
    <property type="entry name" value="Bac_export_2"/>
    <property type="match status" value="1"/>
</dbReference>
<keyword evidence="2" id="KW-0282">Flagellum</keyword>
<evidence type="ECO:0000313" key="2">
    <source>
        <dbReference type="EMBL" id="MEA0971175.1"/>
    </source>
</evidence>
<sequence length="100" mass="11464">MYHYNNFQKNQKAVALGFDKNKDAAPKVLAAGKGIVAEKIAQIARENNVPIHKDANLVEILSILDIDEYIPLEVYSVVAEIFTYIYEQEVIKKQNKMRRL</sequence>
<dbReference type="RefSeq" id="WP_322777077.1">
    <property type="nucleotide sequence ID" value="NZ_JARJFB010000091.1"/>
</dbReference>
<dbReference type="PANTHER" id="PTHR30531:SF12">
    <property type="entry name" value="FLAGELLAR BIOSYNTHETIC PROTEIN FLHB"/>
    <property type="match status" value="1"/>
</dbReference>
<protein>
    <submittedName>
        <fullName evidence="2">Flagellar biosynthetic protein FlhB N-terminal domain protein</fullName>
    </submittedName>
</protein>
<dbReference type="InterPro" id="IPR029025">
    <property type="entry name" value="T3SS_substrate_exporter_C"/>
</dbReference>
<keyword evidence="2" id="KW-0969">Cilium</keyword>
<dbReference type="SUPFAM" id="SSF160544">
    <property type="entry name" value="EscU C-terminal domain-like"/>
    <property type="match status" value="1"/>
</dbReference>
<accession>A0ABU5NDD8</accession>
<dbReference type="EMBL" id="JARJFB010000091">
    <property type="protein sequence ID" value="MEA0971175.1"/>
    <property type="molecule type" value="Genomic_DNA"/>
</dbReference>
<reference evidence="2 3" key="1">
    <citation type="submission" date="2023-03" db="EMBL/GenBank/DDBJ databases">
        <title>Host association and intracellularity evolved multiple times independently in the Rickettsiales.</title>
        <authorList>
            <person name="Castelli M."/>
            <person name="Nardi T."/>
            <person name="Gammuto L."/>
            <person name="Bellinzona G."/>
            <person name="Sabaneyeva E."/>
            <person name="Potekhin A."/>
            <person name="Serra V."/>
            <person name="Petroni G."/>
            <person name="Sassera D."/>
        </authorList>
    </citation>
    <scope>NUCLEOTIDE SEQUENCE [LARGE SCALE GENOMIC DNA]</scope>
    <source>
        <strain evidence="2 3">Sr 2-6</strain>
    </source>
</reference>
<dbReference type="Proteomes" id="UP001291687">
    <property type="component" value="Unassembled WGS sequence"/>
</dbReference>